<accession>A0A812IQG4</accession>
<feature type="region of interest" description="Disordered" evidence="2">
    <location>
        <begin position="699"/>
        <end position="824"/>
    </location>
</feature>
<organism evidence="3 4">
    <name type="scientific">Symbiodinium necroappetens</name>
    <dbReference type="NCBI Taxonomy" id="1628268"/>
    <lineage>
        <taxon>Eukaryota</taxon>
        <taxon>Sar</taxon>
        <taxon>Alveolata</taxon>
        <taxon>Dinophyceae</taxon>
        <taxon>Suessiales</taxon>
        <taxon>Symbiodiniaceae</taxon>
        <taxon>Symbiodinium</taxon>
    </lineage>
</organism>
<feature type="compositionally biased region" description="Basic and acidic residues" evidence="2">
    <location>
        <begin position="718"/>
        <end position="803"/>
    </location>
</feature>
<comment type="caution">
    <text evidence="3">The sequence shown here is derived from an EMBL/GenBank/DDBJ whole genome shotgun (WGS) entry which is preliminary data.</text>
</comment>
<feature type="region of interest" description="Disordered" evidence="2">
    <location>
        <begin position="411"/>
        <end position="440"/>
    </location>
</feature>
<feature type="non-terminal residue" evidence="3">
    <location>
        <position position="867"/>
    </location>
</feature>
<keyword evidence="1" id="KW-0175">Coiled coil</keyword>
<dbReference type="Gene3D" id="1.10.472.10">
    <property type="entry name" value="Cyclin-like"/>
    <property type="match status" value="1"/>
</dbReference>
<dbReference type="EMBL" id="CAJNJA010001271">
    <property type="protein sequence ID" value="CAE7158298.1"/>
    <property type="molecule type" value="Genomic_DNA"/>
</dbReference>
<feature type="compositionally biased region" description="Basic and acidic residues" evidence="2">
    <location>
        <begin position="428"/>
        <end position="437"/>
    </location>
</feature>
<dbReference type="AlphaFoldDB" id="A0A812IQG4"/>
<reference evidence="3" key="1">
    <citation type="submission" date="2021-02" db="EMBL/GenBank/DDBJ databases">
        <authorList>
            <person name="Dougan E. K."/>
            <person name="Rhodes N."/>
            <person name="Thang M."/>
            <person name="Chan C."/>
        </authorList>
    </citation>
    <scope>NUCLEOTIDE SEQUENCE</scope>
</reference>
<evidence type="ECO:0000313" key="4">
    <source>
        <dbReference type="Proteomes" id="UP000601435"/>
    </source>
</evidence>
<dbReference type="Proteomes" id="UP000601435">
    <property type="component" value="Unassembled WGS sequence"/>
</dbReference>
<gene>
    <name evidence="3" type="ORF">SNEC2469_LOCUS324</name>
</gene>
<evidence type="ECO:0000256" key="1">
    <source>
        <dbReference type="SAM" id="Coils"/>
    </source>
</evidence>
<feature type="coiled-coil region" evidence="1">
    <location>
        <begin position="2"/>
        <end position="231"/>
    </location>
</feature>
<proteinExistence type="predicted"/>
<protein>
    <submittedName>
        <fullName evidence="3">Uncharacterized protein</fullName>
    </submittedName>
</protein>
<keyword evidence="4" id="KW-1185">Reference proteome</keyword>
<feature type="non-terminal residue" evidence="3">
    <location>
        <position position="1"/>
    </location>
</feature>
<name>A0A812IQG4_9DINO</name>
<evidence type="ECO:0000256" key="2">
    <source>
        <dbReference type="SAM" id="MobiDB-lite"/>
    </source>
</evidence>
<dbReference type="OrthoDB" id="435488at2759"/>
<feature type="coiled-coil region" evidence="1">
    <location>
        <begin position="330"/>
        <end position="392"/>
    </location>
</feature>
<evidence type="ECO:0000313" key="3">
    <source>
        <dbReference type="EMBL" id="CAE7158298.1"/>
    </source>
</evidence>
<sequence length="867" mass="97900">MQNALRTQLAEAEAAQQRLKEARAGTDFVATEVTRAKEAALATNMDCERLSSQCREEQKTLQETTDQIQEEEAWYTRCERERQRLRAEVEAVMQRISSQEEDLAAGYERDRARRGGLRELETKLADAGRQRQVVEKRVQTMEEELVSTQKQVSLYQERLESLQQKLLSAEEELQQEKLGLEARSRERLLLEQQEAVAKEGLEKLRSLKVQLEEALKENVEAHSQLKAATLAQQASEELYAALDARHKEALTRLSSAAEGTAAATADLERWQQRLQGLGDSVRQQRCVLQELEESSKGANTVSLSLQEELQRVFVITEKLRQEREEVTTVTADIQSKLRSAESSLDAARRRTRELEAHVEDAQSETLRARQQKESLLLEVQQSREKMRGLRKRHTMLVEKVQHAEKRLLRAPAVASGAATERSRRHRGKDPVPDKVEETQASQDVDLEQLKKQHKNACERAKKLATKMGGADDKKSADFDSDILLLTCFRCLHRYYDPSPKTHLGKREEWPVVALGAVWLSGKITNLPKRAKIMTKLHDGVANERNPDALIQDSTEKDHDQLVARMLGVESQMLYLLGFNFACEQWSPKPKLQKKVHRLVEYLFSLPAWQNAARTPQQKSRDAGRKLILANALRFYMQLAETKDIGDVNTHLLDAVMVMAYKFYIKGAEFSESQLHRECGAALMYNASCRLRFASPNSSAAKVRSQSDGDPASLVSEGSPRDSEATPRSDAKEAEEEQKAEAQKADGEAVAKSEKVKLRLTRETDVKDPKDAKRDRPEEDAATNREVKSRRTDRNKALIKEKMEMVVAPAPSRTPEEQKEVAATPVATAEAESLAYLRQWVELEEARLGVARTPPKPSPAPSASHTGM</sequence>
<feature type="region of interest" description="Disordered" evidence="2">
    <location>
        <begin position="848"/>
        <end position="867"/>
    </location>
</feature>